<evidence type="ECO:0000256" key="2">
    <source>
        <dbReference type="SAM" id="MobiDB-lite"/>
    </source>
</evidence>
<dbReference type="PANTHER" id="PTHR11842:SF10">
    <property type="entry name" value="MITOTIC SPINDLE ASSEMBLY CHECKPOINT PROTEIN MAD2B"/>
    <property type="match status" value="1"/>
</dbReference>
<evidence type="ECO:0000259" key="4">
    <source>
        <dbReference type="PROSITE" id="PS50815"/>
    </source>
</evidence>
<gene>
    <name evidence="5" type="ORF">J3D65DRAFT_626806</name>
</gene>
<feature type="transmembrane region" description="Helical" evidence="3">
    <location>
        <begin position="20"/>
        <end position="43"/>
    </location>
</feature>
<dbReference type="Proteomes" id="UP001360953">
    <property type="component" value="Unassembled WGS sequence"/>
</dbReference>
<dbReference type="PROSITE" id="PS50815">
    <property type="entry name" value="HORMA"/>
    <property type="match status" value="1"/>
</dbReference>
<dbReference type="InterPro" id="IPR003511">
    <property type="entry name" value="HORMA_dom"/>
</dbReference>
<organism evidence="5 6">
    <name type="scientific">Phyllosticta citribraziliensis</name>
    <dbReference type="NCBI Taxonomy" id="989973"/>
    <lineage>
        <taxon>Eukaryota</taxon>
        <taxon>Fungi</taxon>
        <taxon>Dikarya</taxon>
        <taxon>Ascomycota</taxon>
        <taxon>Pezizomycotina</taxon>
        <taxon>Dothideomycetes</taxon>
        <taxon>Dothideomycetes incertae sedis</taxon>
        <taxon>Botryosphaeriales</taxon>
        <taxon>Phyllostictaceae</taxon>
        <taxon>Phyllosticta</taxon>
    </lineage>
</organism>
<feature type="compositionally biased region" description="Basic and acidic residues" evidence="2">
    <location>
        <begin position="221"/>
        <end position="232"/>
    </location>
</feature>
<feature type="domain" description="HORMA" evidence="4">
    <location>
        <begin position="24"/>
        <end position="246"/>
    </location>
</feature>
<dbReference type="GeneID" id="92033377"/>
<comment type="caution">
    <text evidence="5">The sequence shown here is derived from an EMBL/GenBank/DDBJ whole genome shotgun (WGS) entry which is preliminary data.</text>
</comment>
<accession>A0ABR1LL50</accession>
<dbReference type="InterPro" id="IPR045091">
    <property type="entry name" value="Mad2-like"/>
</dbReference>
<dbReference type="Gene3D" id="3.30.900.10">
    <property type="entry name" value="HORMA domain"/>
    <property type="match status" value="1"/>
</dbReference>
<protein>
    <submittedName>
        <fullName evidence="5">DNA-binding protein</fullName>
    </submittedName>
</protein>
<dbReference type="RefSeq" id="XP_066654346.1">
    <property type="nucleotide sequence ID" value="XM_066800471.1"/>
</dbReference>
<dbReference type="PANTHER" id="PTHR11842">
    <property type="entry name" value="MITOTIC SPINDLE ASSEMBLY CHECKPOINT PROTEIN MAD2"/>
    <property type="match status" value="1"/>
</dbReference>
<keyword evidence="3" id="KW-1133">Transmembrane helix</keyword>
<reference evidence="5 6" key="1">
    <citation type="submission" date="2024-04" db="EMBL/GenBank/DDBJ databases">
        <title>Phyllosticta paracitricarpa is synonymous to the EU quarantine fungus P. citricarpa based on phylogenomic analyses.</title>
        <authorList>
            <consortium name="Lawrence Berkeley National Laboratory"/>
            <person name="Van ingen-buijs V.A."/>
            <person name="Van westerhoven A.C."/>
            <person name="Haridas S."/>
            <person name="Skiadas P."/>
            <person name="Martin F."/>
            <person name="Groenewald J.Z."/>
            <person name="Crous P.W."/>
            <person name="Seidl M.F."/>
        </authorList>
    </citation>
    <scope>NUCLEOTIDE SEQUENCE [LARGE SCALE GENOMIC DNA]</scope>
    <source>
        <strain evidence="5 6">CPC 17464</strain>
    </source>
</reference>
<dbReference type="Pfam" id="PF02301">
    <property type="entry name" value="HORMA"/>
    <property type="match status" value="1"/>
</dbReference>
<dbReference type="GO" id="GO:0003677">
    <property type="term" value="F:DNA binding"/>
    <property type="evidence" value="ECO:0007669"/>
    <property type="project" value="UniProtKB-KW"/>
</dbReference>
<keyword evidence="3" id="KW-0472">Membrane</keyword>
<keyword evidence="6" id="KW-1185">Reference proteome</keyword>
<evidence type="ECO:0000256" key="1">
    <source>
        <dbReference type="ARBA" id="ARBA00010348"/>
    </source>
</evidence>
<keyword evidence="5" id="KW-0238">DNA-binding</keyword>
<evidence type="ECO:0000313" key="5">
    <source>
        <dbReference type="EMBL" id="KAK7535930.1"/>
    </source>
</evidence>
<evidence type="ECO:0000313" key="6">
    <source>
        <dbReference type="Proteomes" id="UP001360953"/>
    </source>
</evidence>
<keyword evidence="3" id="KW-0812">Transmembrane</keyword>
<proteinExistence type="inferred from homology"/>
<sequence length="269" mass="29560">MASPSPQDQSRVQAGQPSAPATFTALISAFTSFLTVSLHTILYHRAIYPRATFLTSRAYNYPVAQSRHPAVCTWITDAVAAVEAELLRNRARSVALVVYSRDARPLERFVWDVSRFPHVEAAERELVMERLDDAGAATTTEGVAALGAVQVDMEEQFRAVLARLSTCDTRLKPLPEGCTFTMAIEIKEQAEPPLGHPQPWIPAQPSLQASKKRAGWEEEAGAEKRRKGEDVGGVKTTPIRAVEAGEMMFEMWIEEAKAKMDFTQGGSSA</sequence>
<comment type="similarity">
    <text evidence="1">Belongs to the MAD2 family.</text>
</comment>
<dbReference type="EMBL" id="JBBPEH010000007">
    <property type="protein sequence ID" value="KAK7535930.1"/>
    <property type="molecule type" value="Genomic_DNA"/>
</dbReference>
<evidence type="ECO:0000256" key="3">
    <source>
        <dbReference type="SAM" id="Phobius"/>
    </source>
</evidence>
<dbReference type="InterPro" id="IPR036570">
    <property type="entry name" value="HORMA_dom_sf"/>
</dbReference>
<name>A0ABR1LL50_9PEZI</name>
<feature type="region of interest" description="Disordered" evidence="2">
    <location>
        <begin position="192"/>
        <end position="234"/>
    </location>
</feature>
<dbReference type="SUPFAM" id="SSF56019">
    <property type="entry name" value="The spindle assembly checkpoint protein mad2"/>
    <property type="match status" value="1"/>
</dbReference>